<feature type="compositionally biased region" description="Basic and acidic residues" evidence="1">
    <location>
        <begin position="302"/>
        <end position="321"/>
    </location>
</feature>
<proteinExistence type="predicted"/>
<feature type="region of interest" description="Disordered" evidence="1">
    <location>
        <begin position="173"/>
        <end position="231"/>
    </location>
</feature>
<protein>
    <submittedName>
        <fullName evidence="2">Uncharacterized protein</fullName>
    </submittedName>
</protein>
<dbReference type="EMBL" id="VEPZ02001787">
    <property type="protein sequence ID" value="KAE8654526.1"/>
    <property type="molecule type" value="Genomic_DNA"/>
</dbReference>
<evidence type="ECO:0000313" key="3">
    <source>
        <dbReference type="Proteomes" id="UP000436088"/>
    </source>
</evidence>
<dbReference type="AlphaFoldDB" id="A0A6A2WXU0"/>
<feature type="compositionally biased region" description="Polar residues" evidence="1">
    <location>
        <begin position="386"/>
        <end position="400"/>
    </location>
</feature>
<feature type="compositionally biased region" description="Polar residues" evidence="1">
    <location>
        <begin position="291"/>
        <end position="301"/>
    </location>
</feature>
<evidence type="ECO:0000256" key="1">
    <source>
        <dbReference type="SAM" id="MobiDB-lite"/>
    </source>
</evidence>
<evidence type="ECO:0000313" key="2">
    <source>
        <dbReference type="EMBL" id="KAE8654526.1"/>
    </source>
</evidence>
<reference evidence="2" key="1">
    <citation type="submission" date="2019-09" db="EMBL/GenBank/DDBJ databases">
        <title>Draft genome information of white flower Hibiscus syriacus.</title>
        <authorList>
            <person name="Kim Y.-M."/>
        </authorList>
    </citation>
    <scope>NUCLEOTIDE SEQUENCE [LARGE SCALE GENOMIC DNA]</scope>
    <source>
        <strain evidence="2">YM2019G1</strain>
    </source>
</reference>
<comment type="caution">
    <text evidence="2">The sequence shown here is derived from an EMBL/GenBank/DDBJ whole genome shotgun (WGS) entry which is preliminary data.</text>
</comment>
<name>A0A6A2WXU0_HIBSY</name>
<keyword evidence="3" id="KW-1185">Reference proteome</keyword>
<accession>A0A6A2WXU0</accession>
<gene>
    <name evidence="2" type="ORF">F3Y22_tig00117048pilonHSYRG00602</name>
</gene>
<organism evidence="2 3">
    <name type="scientific">Hibiscus syriacus</name>
    <name type="common">Rose of Sharon</name>
    <dbReference type="NCBI Taxonomy" id="106335"/>
    <lineage>
        <taxon>Eukaryota</taxon>
        <taxon>Viridiplantae</taxon>
        <taxon>Streptophyta</taxon>
        <taxon>Embryophyta</taxon>
        <taxon>Tracheophyta</taxon>
        <taxon>Spermatophyta</taxon>
        <taxon>Magnoliopsida</taxon>
        <taxon>eudicotyledons</taxon>
        <taxon>Gunneridae</taxon>
        <taxon>Pentapetalae</taxon>
        <taxon>rosids</taxon>
        <taxon>malvids</taxon>
        <taxon>Malvales</taxon>
        <taxon>Malvaceae</taxon>
        <taxon>Malvoideae</taxon>
        <taxon>Hibiscus</taxon>
    </lineage>
</organism>
<dbReference type="Proteomes" id="UP000436088">
    <property type="component" value="Unassembled WGS sequence"/>
</dbReference>
<feature type="region of interest" description="Disordered" evidence="1">
    <location>
        <begin position="276"/>
        <end position="324"/>
    </location>
</feature>
<feature type="region of interest" description="Disordered" evidence="1">
    <location>
        <begin position="386"/>
        <end position="419"/>
    </location>
</feature>
<feature type="region of interest" description="Disordered" evidence="1">
    <location>
        <begin position="488"/>
        <end position="518"/>
    </location>
</feature>
<sequence length="555" mass="62393">MRTHKEGLARNDMTLADSIWVPGISHQGLKESEPTEHVDLKEVPISRDDHDKPKEIREASSTMLDEEELELTKGDHVIENTGEFSTIKFSERMHNLINKSMQKSVVVRIIGRTPVYKALDSRIQSLWQPQRTYQVALFNRIASIIGCVVRVDYNTSKGGRDRFASMYGHTKEQYRQANQQQDISPKEDASEKNQQQSQHMVQDVVEQPEVDTYGPCMVTDNRRRQSEKGMSTYNSGLLVRGIINEEKIVDHQTMEQEHGQAEPRVSLKVTKALARKTTSEPYVKKPAAKSSIRNQRNNNRTQEVKKTQEAKEPTSQDHESRTSGQLYGNITIVPLREGQSPEITVHEPTSKGGRNEAITIIEKGNTLKGELKNMKKAMSNRLDALLTSNGKRGTEGTNNLEKPKVSKGAGTPRSDANNSEATQAELIDVIMQGALSCKSRNKDWVTFTAVYASPQVETRKLLWKNLKLMESGNKEAWILGGGFNSIQRSKERKEGASRGSKVSLGPPANPPTVEDPEKCLIEPPIQIHSSLDRAPLVQRLSIKKLERKLGYWTEP</sequence>